<dbReference type="RefSeq" id="WP_117312450.1">
    <property type="nucleotide sequence ID" value="NZ_JBHRUJ010000016.1"/>
</dbReference>
<evidence type="ECO:0000313" key="2">
    <source>
        <dbReference type="Proteomes" id="UP001595625"/>
    </source>
</evidence>
<keyword evidence="2" id="KW-1185">Reference proteome</keyword>
<sequence>MSKFPRSVIFAVLILAIAIIEPFRMEPPTPKVTVNGEEIPTTQGSYCWHGMIFAQCADFIHTTPLDMAEEHDPASVSPQQNIRIDFFREPLDGTLEIKQWIDGDTSKEIELINDSIAIPQEKGIYVYHITALWKEGDGNYAFSVIVE</sequence>
<gene>
    <name evidence="1" type="ORF">ACFOEJ_09230</name>
</gene>
<dbReference type="EMBL" id="JBHRUJ010000016">
    <property type="protein sequence ID" value="MFC3211252.1"/>
    <property type="molecule type" value="Genomic_DNA"/>
</dbReference>
<dbReference type="Proteomes" id="UP001595625">
    <property type="component" value="Unassembled WGS sequence"/>
</dbReference>
<protein>
    <submittedName>
        <fullName evidence="1">Uncharacterized protein</fullName>
    </submittedName>
</protein>
<organism evidence="1 2">
    <name type="scientific">Planomicrobium okeanokoites</name>
    <name type="common">Planococcus okeanokoites</name>
    <name type="synonym">Flavobacterium okeanokoites</name>
    <dbReference type="NCBI Taxonomy" id="244"/>
    <lineage>
        <taxon>Bacteria</taxon>
        <taxon>Bacillati</taxon>
        <taxon>Bacillota</taxon>
        <taxon>Bacilli</taxon>
        <taxon>Bacillales</taxon>
        <taxon>Caryophanaceae</taxon>
        <taxon>Planomicrobium</taxon>
    </lineage>
</organism>
<evidence type="ECO:0000313" key="1">
    <source>
        <dbReference type="EMBL" id="MFC3211252.1"/>
    </source>
</evidence>
<accession>A0ABV7KP86</accession>
<name>A0ABV7KP86_PLAOK</name>
<comment type="caution">
    <text evidence="1">The sequence shown here is derived from an EMBL/GenBank/DDBJ whole genome shotgun (WGS) entry which is preliminary data.</text>
</comment>
<reference evidence="2" key="1">
    <citation type="journal article" date="2019" name="Int. J. Syst. Evol. Microbiol.">
        <title>The Global Catalogue of Microorganisms (GCM) 10K type strain sequencing project: providing services to taxonomists for standard genome sequencing and annotation.</title>
        <authorList>
            <consortium name="The Broad Institute Genomics Platform"/>
            <consortium name="The Broad Institute Genome Sequencing Center for Infectious Disease"/>
            <person name="Wu L."/>
            <person name="Ma J."/>
        </authorList>
    </citation>
    <scope>NUCLEOTIDE SEQUENCE [LARGE SCALE GENOMIC DNA]</scope>
    <source>
        <strain evidence="2">CCM 320</strain>
    </source>
</reference>
<proteinExistence type="predicted"/>